<keyword evidence="2" id="KW-1185">Reference proteome</keyword>
<name>A0ACC2CFR4_DIPCM</name>
<dbReference type="Proteomes" id="UP001162992">
    <property type="component" value="Chromosome 10"/>
</dbReference>
<organism evidence="1 2">
    <name type="scientific">Diphasiastrum complanatum</name>
    <name type="common">Issler's clubmoss</name>
    <name type="synonym">Lycopodium complanatum</name>
    <dbReference type="NCBI Taxonomy" id="34168"/>
    <lineage>
        <taxon>Eukaryota</taxon>
        <taxon>Viridiplantae</taxon>
        <taxon>Streptophyta</taxon>
        <taxon>Embryophyta</taxon>
        <taxon>Tracheophyta</taxon>
        <taxon>Lycopodiopsida</taxon>
        <taxon>Lycopodiales</taxon>
        <taxon>Lycopodiaceae</taxon>
        <taxon>Lycopodioideae</taxon>
        <taxon>Diphasiastrum</taxon>
    </lineage>
</organism>
<gene>
    <name evidence="1" type="ORF">O6H91_10G028200</name>
</gene>
<accession>A0ACC2CFR4</accession>
<comment type="caution">
    <text evidence="1">The sequence shown here is derived from an EMBL/GenBank/DDBJ whole genome shotgun (WGS) entry which is preliminary data.</text>
</comment>
<protein>
    <submittedName>
        <fullName evidence="1">Uncharacterized protein</fullName>
    </submittedName>
</protein>
<reference evidence="2" key="1">
    <citation type="journal article" date="2024" name="Proc. Natl. Acad. Sci. U.S.A.">
        <title>Extraordinary preservation of gene collinearity over three hundred million years revealed in homosporous lycophytes.</title>
        <authorList>
            <person name="Li C."/>
            <person name="Wickell D."/>
            <person name="Kuo L.Y."/>
            <person name="Chen X."/>
            <person name="Nie B."/>
            <person name="Liao X."/>
            <person name="Peng D."/>
            <person name="Ji J."/>
            <person name="Jenkins J."/>
            <person name="Williams M."/>
            <person name="Shu S."/>
            <person name="Plott C."/>
            <person name="Barry K."/>
            <person name="Rajasekar S."/>
            <person name="Grimwood J."/>
            <person name="Han X."/>
            <person name="Sun S."/>
            <person name="Hou Z."/>
            <person name="He W."/>
            <person name="Dai G."/>
            <person name="Sun C."/>
            <person name="Schmutz J."/>
            <person name="Leebens-Mack J.H."/>
            <person name="Li F.W."/>
            <person name="Wang L."/>
        </authorList>
    </citation>
    <scope>NUCLEOTIDE SEQUENCE [LARGE SCALE GENOMIC DNA]</scope>
    <source>
        <strain evidence="2">cv. PW_Plant_1</strain>
    </source>
</reference>
<proteinExistence type="predicted"/>
<sequence length="477" mass="50681">MGDGDGDLGAVVWGVASAPSPAFGLQQPHSDHATMILGTSSTWAQSVVHSRSGAAMDMTRLRNSSSDSKSVEASSSLPSLFPQTHASSSIKVTSLDRCGGTLSELIGTLGAGNNSATVTGELSTSASVSYSNISSDNRSSLYAAMILEKAERSTSHEVRSIPQVLSCTSFEIAGNISSMIDESLHFGAWKLFPCPSPTSFEGPAFEECARLSLLEEANLRIAMTGKSLDPSTQPMEIRASMESPSTAPKAIEGKQGSKRRRLQQKRIVHVPVSGGGRPSGEVLPSDMWAWRKYGQKPIKGSPYPRGYYRCSSSKGCGARKQVERSQTDPSMLIITYTSEHNHSWPVHRNSLAGTTRPKSSPEKSVATFCSDVATHPPHHSSGSITNTDASQTCLSGNTSLLGAADNIALGQDSGNLETISRSSTQEEDLFPALDGVPEFSSALRKNVLDERSDDEGGNVEVDPYNLFCWSSGGLPAC</sequence>
<evidence type="ECO:0000313" key="2">
    <source>
        <dbReference type="Proteomes" id="UP001162992"/>
    </source>
</evidence>
<dbReference type="EMBL" id="CM055101">
    <property type="protein sequence ID" value="KAJ7540729.1"/>
    <property type="molecule type" value="Genomic_DNA"/>
</dbReference>
<evidence type="ECO:0000313" key="1">
    <source>
        <dbReference type="EMBL" id="KAJ7540729.1"/>
    </source>
</evidence>